<dbReference type="EMBL" id="GGEC01091492">
    <property type="protein sequence ID" value="MBX71976.1"/>
    <property type="molecule type" value="Transcribed_RNA"/>
</dbReference>
<reference evidence="1" key="1">
    <citation type="submission" date="2018-02" db="EMBL/GenBank/DDBJ databases">
        <title>Rhizophora mucronata_Transcriptome.</title>
        <authorList>
            <person name="Meera S.P."/>
            <person name="Sreeshan A."/>
            <person name="Augustine A."/>
        </authorList>
    </citation>
    <scope>NUCLEOTIDE SEQUENCE</scope>
    <source>
        <tissue evidence="1">Leaf</tissue>
    </source>
</reference>
<proteinExistence type="predicted"/>
<name>A0A2P2QY87_RHIMU</name>
<protein>
    <submittedName>
        <fullName evidence="1">Uncharacterized protein</fullName>
    </submittedName>
</protein>
<dbReference type="AlphaFoldDB" id="A0A2P2QY87"/>
<accession>A0A2P2QY87</accession>
<organism evidence="1">
    <name type="scientific">Rhizophora mucronata</name>
    <name type="common">Asiatic mangrove</name>
    <dbReference type="NCBI Taxonomy" id="61149"/>
    <lineage>
        <taxon>Eukaryota</taxon>
        <taxon>Viridiplantae</taxon>
        <taxon>Streptophyta</taxon>
        <taxon>Embryophyta</taxon>
        <taxon>Tracheophyta</taxon>
        <taxon>Spermatophyta</taxon>
        <taxon>Magnoliopsida</taxon>
        <taxon>eudicotyledons</taxon>
        <taxon>Gunneridae</taxon>
        <taxon>Pentapetalae</taxon>
        <taxon>rosids</taxon>
        <taxon>fabids</taxon>
        <taxon>Malpighiales</taxon>
        <taxon>Rhizophoraceae</taxon>
        <taxon>Rhizophora</taxon>
    </lineage>
</organism>
<sequence>MLKNFSNFMLKGWTENCQTEMKIFPTETKVHEFTRYPTQSSR</sequence>
<evidence type="ECO:0000313" key="1">
    <source>
        <dbReference type="EMBL" id="MBX71976.1"/>
    </source>
</evidence>